<reference evidence="1" key="1">
    <citation type="submission" date="2023-03" db="EMBL/GenBank/DDBJ databases">
        <title>Massive genome expansion in bonnet fungi (Mycena s.s.) driven by repeated elements and novel gene families across ecological guilds.</title>
        <authorList>
            <consortium name="Lawrence Berkeley National Laboratory"/>
            <person name="Harder C.B."/>
            <person name="Miyauchi S."/>
            <person name="Viragh M."/>
            <person name="Kuo A."/>
            <person name="Thoen E."/>
            <person name="Andreopoulos B."/>
            <person name="Lu D."/>
            <person name="Skrede I."/>
            <person name="Drula E."/>
            <person name="Henrissat B."/>
            <person name="Morin E."/>
            <person name="Kohler A."/>
            <person name="Barry K."/>
            <person name="LaButti K."/>
            <person name="Morin E."/>
            <person name="Salamov A."/>
            <person name="Lipzen A."/>
            <person name="Mereny Z."/>
            <person name="Hegedus B."/>
            <person name="Baldrian P."/>
            <person name="Stursova M."/>
            <person name="Weitz H."/>
            <person name="Taylor A."/>
            <person name="Grigoriev I.V."/>
            <person name="Nagy L.G."/>
            <person name="Martin F."/>
            <person name="Kauserud H."/>
        </authorList>
    </citation>
    <scope>NUCLEOTIDE SEQUENCE</scope>
    <source>
        <strain evidence="1">CBHHK002</strain>
    </source>
</reference>
<accession>A0AAD7AA89</accession>
<sequence>MGGGPTLSIFNSGLITNPSTNATTIEDLRQSIQTALPGTAGVHCVRAEDLVVYYDVDSKSASRVELGLNTSEEDLSALANACDADVGTLGERTMDHTKFSPRLDVVSSGLLDVISKDIPEDQNADKLLRAELSHLKVYGKNASVDPHKTTLHRESTAGSLVVIFPTPHAGGGLTTQHENTTLYFDPSAALSVAATAPAVSYIALYGKVSSTMAPIDAGQRVALVYNLFLVDRNSNAAASATEILLENKIRALLTDPTFLPVGGFLAVGLAHRYAMPPKNEFDPDGRYDSVTGVYITSNTPAKRWGAVLKSLKGKDVRMRAVFERIRLTPSVKLVYADQYVRADDCDVLFDDAADLEDIHEGVYCFGEPETARDRLKSQGIVLQRDRRRIDELEWMRFGRHGRQYVSMIQEPADEPADEPVEGVAVHWLTNLGDKNCIHSEYVGGDSMIAHMCCTAALFIPVPAFGTDIRAY</sequence>
<protein>
    <submittedName>
        <fullName evidence="1">Uncharacterized protein</fullName>
    </submittedName>
</protein>
<evidence type="ECO:0000313" key="2">
    <source>
        <dbReference type="Proteomes" id="UP001218218"/>
    </source>
</evidence>
<dbReference type="EMBL" id="JARIHO010000011">
    <property type="protein sequence ID" value="KAJ7353330.1"/>
    <property type="molecule type" value="Genomic_DNA"/>
</dbReference>
<proteinExistence type="predicted"/>
<evidence type="ECO:0000313" key="1">
    <source>
        <dbReference type="EMBL" id="KAJ7353330.1"/>
    </source>
</evidence>
<dbReference type="Proteomes" id="UP001218218">
    <property type="component" value="Unassembled WGS sequence"/>
</dbReference>
<comment type="caution">
    <text evidence="1">The sequence shown here is derived from an EMBL/GenBank/DDBJ whole genome shotgun (WGS) entry which is preliminary data.</text>
</comment>
<gene>
    <name evidence="1" type="ORF">DFH08DRAFT_1077529</name>
</gene>
<dbReference type="AlphaFoldDB" id="A0AAD7AA89"/>
<name>A0AAD7AA89_9AGAR</name>
<organism evidence="1 2">
    <name type="scientific">Mycena albidolilacea</name>
    <dbReference type="NCBI Taxonomy" id="1033008"/>
    <lineage>
        <taxon>Eukaryota</taxon>
        <taxon>Fungi</taxon>
        <taxon>Dikarya</taxon>
        <taxon>Basidiomycota</taxon>
        <taxon>Agaricomycotina</taxon>
        <taxon>Agaricomycetes</taxon>
        <taxon>Agaricomycetidae</taxon>
        <taxon>Agaricales</taxon>
        <taxon>Marasmiineae</taxon>
        <taxon>Mycenaceae</taxon>
        <taxon>Mycena</taxon>
    </lineage>
</organism>
<keyword evidence="2" id="KW-1185">Reference proteome</keyword>